<evidence type="ECO:0000313" key="11">
    <source>
        <dbReference type="EMBL" id="CAB3402193.1"/>
    </source>
</evidence>
<evidence type="ECO:0000256" key="1">
    <source>
        <dbReference type="ARBA" id="ARBA00004123"/>
    </source>
</evidence>
<gene>
    <name evidence="11" type="ORF">CBOVIS_LOCUS4842</name>
</gene>
<dbReference type="GO" id="GO:0003688">
    <property type="term" value="F:DNA replication origin binding"/>
    <property type="evidence" value="ECO:0007669"/>
    <property type="project" value="TreeGrafter"/>
</dbReference>
<keyword evidence="8" id="KW-0539">Nucleus</keyword>
<name>A0A8S1ERT8_9PELO</name>
<proteinExistence type="inferred from homology"/>
<sequence>MDALDEALLQLGEFSDEETETKTRKSKLESFQEIDILAEIPGPSKESPKKSLIERKDEEDDELLVNRKELSEHGRAIEKWLNNKKTTSSFISSQEFQSSRNNVLMGLSKPTISKGKEGDFIANMDKFQISVRNPKVSSQNFGILTAGMKLVKLTELKPDSNFKDSWCTMGVVVEKGISKKSANGNEYLIWRVHDLKDCQTPTLKLLMFGNAIEEHWKMPIGSVIALLSPQVSADSTAAPSKKPAIVLRVAKGRQILEIGSSAHFGTCKGTRQDNNKCSNFVNTSLSEFCVYHVMSAARKISANRGTFNAVTCGPNLGGIAMIKKKTDLRRIKGNPVPPTANAPTIRPSACNSFSTLNAKKVTKQEEKANLEDILAQRKNTLAARQFLKMKENEKSVDKKGKLEEILGELGTNRRKEEKQMSMGDFLKNEERKERENVVDLSQTSSPGASRLWASSMNQAKKPTGARDAQEYAARLRAIAILKKQKSEGAVKRKAEPPNNEQEAKKAKTEKEERSKMDEIKKMLARKSIHHNEAEKEENDRLQKHLSSMEEREKIETFTTTCMSVKNIKVVTCNQCKYTAPTASKLCIEYGHKLVKHEAEKRFFKCSGCKHRTTCFEFMPTKPCNTCNENNWIRVAMRDERKVLLETENLEIRGEERTFVNS</sequence>
<evidence type="ECO:0000256" key="7">
    <source>
        <dbReference type="ARBA" id="ARBA00022833"/>
    </source>
</evidence>
<organism evidence="11 12">
    <name type="scientific">Caenorhabditis bovis</name>
    <dbReference type="NCBI Taxonomy" id="2654633"/>
    <lineage>
        <taxon>Eukaryota</taxon>
        <taxon>Metazoa</taxon>
        <taxon>Ecdysozoa</taxon>
        <taxon>Nematoda</taxon>
        <taxon>Chromadorea</taxon>
        <taxon>Rhabditida</taxon>
        <taxon>Rhabditina</taxon>
        <taxon>Rhabditomorpha</taxon>
        <taxon>Rhabditoidea</taxon>
        <taxon>Rhabditidae</taxon>
        <taxon>Peloderinae</taxon>
        <taxon>Caenorhabditis</taxon>
    </lineage>
</organism>
<evidence type="ECO:0000256" key="8">
    <source>
        <dbReference type="ARBA" id="ARBA00023242"/>
    </source>
</evidence>
<comment type="subcellular location">
    <subcellularLocation>
        <location evidence="1">Nucleus</location>
    </subcellularLocation>
</comment>
<dbReference type="Pfam" id="PF24863">
    <property type="entry name" value="zf-CCCH_Mcm10"/>
    <property type="match status" value="1"/>
</dbReference>
<dbReference type="AlphaFoldDB" id="A0A8S1ERT8"/>
<accession>A0A8S1ERT8</accession>
<comment type="similarity">
    <text evidence="2">Belongs to the MCM10 family.</text>
</comment>
<dbReference type="InterPro" id="IPR015408">
    <property type="entry name" value="Znf_Mcm10/DnaG"/>
</dbReference>
<dbReference type="OrthoDB" id="273123at2759"/>
<dbReference type="InterPro" id="IPR055065">
    <property type="entry name" value="OB_MCM10"/>
</dbReference>
<dbReference type="GO" id="GO:0003697">
    <property type="term" value="F:single-stranded DNA binding"/>
    <property type="evidence" value="ECO:0007669"/>
    <property type="project" value="InterPro"/>
</dbReference>
<dbReference type="GO" id="GO:0008270">
    <property type="term" value="F:zinc ion binding"/>
    <property type="evidence" value="ECO:0007669"/>
    <property type="project" value="UniProtKB-KW"/>
</dbReference>
<dbReference type="InterPro" id="IPR015411">
    <property type="entry name" value="Rep_factor_Mcm10_C"/>
</dbReference>
<keyword evidence="5" id="KW-0479">Metal-binding</keyword>
<evidence type="ECO:0000313" key="12">
    <source>
        <dbReference type="Proteomes" id="UP000494206"/>
    </source>
</evidence>
<evidence type="ECO:0000256" key="2">
    <source>
        <dbReference type="ARBA" id="ARBA00009679"/>
    </source>
</evidence>
<evidence type="ECO:0000256" key="5">
    <source>
        <dbReference type="ARBA" id="ARBA00022723"/>
    </source>
</evidence>
<evidence type="ECO:0000256" key="3">
    <source>
        <dbReference type="ARBA" id="ARBA00017770"/>
    </source>
</evidence>
<evidence type="ECO:0000259" key="10">
    <source>
        <dbReference type="SMART" id="SM01280"/>
    </source>
</evidence>
<comment type="caution">
    <text evidence="11">The sequence shown here is derived from an EMBL/GenBank/DDBJ whole genome shotgun (WGS) entry which is preliminary data.</text>
</comment>
<dbReference type="InterPro" id="IPR040184">
    <property type="entry name" value="Mcm10"/>
</dbReference>
<evidence type="ECO:0000256" key="9">
    <source>
        <dbReference type="SAM" id="MobiDB-lite"/>
    </source>
</evidence>
<dbReference type="SMART" id="SM01280">
    <property type="entry name" value="Mcm10"/>
    <property type="match status" value="1"/>
</dbReference>
<dbReference type="Pfam" id="PF09332">
    <property type="entry name" value="Mcm10"/>
    <property type="match status" value="1"/>
</dbReference>
<dbReference type="EMBL" id="CADEPM010000003">
    <property type="protein sequence ID" value="CAB3402193.1"/>
    <property type="molecule type" value="Genomic_DNA"/>
</dbReference>
<dbReference type="Gene3D" id="2.40.50.140">
    <property type="entry name" value="Nucleic acid-binding proteins"/>
    <property type="match status" value="1"/>
</dbReference>
<dbReference type="PANTHER" id="PTHR13454">
    <property type="entry name" value="PROTEIN MCM10 HOMOLOG"/>
    <property type="match status" value="1"/>
</dbReference>
<dbReference type="InterPro" id="IPR056791">
    <property type="entry name" value="Znf_Mcm10_C"/>
</dbReference>
<protein>
    <recommendedName>
        <fullName evidence="3">Protein MCM10 homolog</fullName>
    </recommendedName>
</protein>
<feature type="region of interest" description="Disordered" evidence="9">
    <location>
        <begin position="1"/>
        <end position="26"/>
    </location>
</feature>
<evidence type="ECO:0000256" key="6">
    <source>
        <dbReference type="ARBA" id="ARBA00022771"/>
    </source>
</evidence>
<dbReference type="Pfam" id="PF09329">
    <property type="entry name" value="zf-primase"/>
    <property type="match status" value="1"/>
</dbReference>
<keyword evidence="12" id="KW-1185">Reference proteome</keyword>
<dbReference type="GO" id="GO:0006270">
    <property type="term" value="P:DNA replication initiation"/>
    <property type="evidence" value="ECO:0007669"/>
    <property type="project" value="InterPro"/>
</dbReference>
<keyword evidence="4" id="KW-0235">DNA replication</keyword>
<dbReference type="Pfam" id="PF22379">
    <property type="entry name" value="OB_MCM10"/>
    <property type="match status" value="1"/>
</dbReference>
<keyword evidence="7" id="KW-0862">Zinc</keyword>
<dbReference type="PANTHER" id="PTHR13454:SF11">
    <property type="entry name" value="PROTEIN MCM10 HOMOLOG"/>
    <property type="match status" value="1"/>
</dbReference>
<feature type="domain" description="Replication factor Mcm10 C-terminal" evidence="10">
    <location>
        <begin position="348"/>
        <end position="661"/>
    </location>
</feature>
<reference evidence="11 12" key="1">
    <citation type="submission" date="2020-04" db="EMBL/GenBank/DDBJ databases">
        <authorList>
            <person name="Laetsch R D."/>
            <person name="Stevens L."/>
            <person name="Kumar S."/>
            <person name="Blaxter L. M."/>
        </authorList>
    </citation>
    <scope>NUCLEOTIDE SEQUENCE [LARGE SCALE GENOMIC DNA]</scope>
</reference>
<dbReference type="InterPro" id="IPR012340">
    <property type="entry name" value="NA-bd_OB-fold"/>
</dbReference>
<keyword evidence="6" id="KW-0863">Zinc-finger</keyword>
<dbReference type="GO" id="GO:0043596">
    <property type="term" value="C:nuclear replication fork"/>
    <property type="evidence" value="ECO:0007669"/>
    <property type="project" value="TreeGrafter"/>
</dbReference>
<evidence type="ECO:0000256" key="4">
    <source>
        <dbReference type="ARBA" id="ARBA00022705"/>
    </source>
</evidence>
<dbReference type="Proteomes" id="UP000494206">
    <property type="component" value="Unassembled WGS sequence"/>
</dbReference>
<feature type="region of interest" description="Disordered" evidence="9">
    <location>
        <begin position="485"/>
        <end position="515"/>
    </location>
</feature>